<name>A0A7G2EW33_ARATH</name>
<dbReference type="InterPro" id="IPR001810">
    <property type="entry name" value="F-box_dom"/>
</dbReference>
<dbReference type="InterPro" id="IPR013187">
    <property type="entry name" value="F-box-assoc_dom_typ3"/>
</dbReference>
<sequence length="777" mass="89182">MVSFSCVAVVKDLREGKKKTRYNNLGHLSSLGLAVRKKRKKGRIVVVPELCEELLIEILSRLPVKSLMRFKCVSKIWFSTITSRYLTNRFFKSCSSRRSLCAYLVVRAKQSNYALLTTSSSHDDQSVSVIDQDLTMPIMGGYFFNACRGLVCFTIGSRVQICNLNTRQLVDLPIILTPKGGEDYKIWYYLGHDPVHDEYKVLSFIWRHNKEWKVRSEHHVLVLGAGASWKKTQCHIHHLPYCQGITVNGVLYDGAWTDDKCVLMSFDLTSEEFNLIKLPYKVNLLQRSRWPSLMNYKGKIAVFNYVTVFSDCSVGVWEIEDVNKSQWSDKKTFVLPTDFPHDYGFMMGGTGRSGKVENFVTSSTTMSRKSLASCIRSLSMLSTTSPAISWILTFSLPCNAVGHSAEEIPEEMLIDILIRLPAKSLMRFKCVSKLWLSLITSRYFTNRFFKPSSPSCLFAYLVDRENQSKYLLLQSSSSSRHDHSDTSVSVIDQHSTIPIMGGYLVNAARGLLCYRTGRRVKVCNPSTRQIVELPIMRSKTNVWNWFGHDPFHDECKVLSLFWEVTKEQTVVRSEHQVLVLGVGASWRNTKSHHTPHRPFHPYSRGMTIDGVLYYSARTDANRCVLMSFDLSSEEFNLIELPFENWSRTIHMNYQGKVATCQYMRLASDGFVDVCVLEDADKSQWSNKKTFVLPISQMNFVHGDRLVVGASRDSGKVLLRKANLLRNQHARFFLYDLERNEIARRIEIRPSLLGSFNKTNQFLKVFWDHIDSIMYLET</sequence>
<proteinExistence type="predicted"/>
<dbReference type="AlphaFoldDB" id="A0A7G2EW33"/>
<dbReference type="Pfam" id="PF00646">
    <property type="entry name" value="F-box"/>
    <property type="match status" value="2"/>
</dbReference>
<dbReference type="Proteomes" id="UP000516314">
    <property type="component" value="Chromosome 3"/>
</dbReference>
<evidence type="ECO:0000313" key="3">
    <source>
        <dbReference type="Proteomes" id="UP000516314"/>
    </source>
</evidence>
<evidence type="ECO:0000313" key="2">
    <source>
        <dbReference type="EMBL" id="CAD5325588.1"/>
    </source>
</evidence>
<dbReference type="NCBIfam" id="TIGR01640">
    <property type="entry name" value="F_box_assoc_1"/>
    <property type="match status" value="2"/>
</dbReference>
<dbReference type="SUPFAM" id="SSF81383">
    <property type="entry name" value="F-box domain"/>
    <property type="match status" value="2"/>
</dbReference>
<dbReference type="SMART" id="SM00256">
    <property type="entry name" value="FBOX"/>
    <property type="match status" value="2"/>
</dbReference>
<dbReference type="PROSITE" id="PS50181">
    <property type="entry name" value="FBOX"/>
    <property type="match status" value="1"/>
</dbReference>
<protein>
    <submittedName>
        <fullName evidence="2">(thale cress) hypothetical protein</fullName>
    </submittedName>
</protein>
<dbReference type="EMBL" id="LR881468">
    <property type="protein sequence ID" value="CAD5325588.1"/>
    <property type="molecule type" value="Genomic_DNA"/>
</dbReference>
<reference evidence="2 3" key="1">
    <citation type="submission" date="2020-09" db="EMBL/GenBank/DDBJ databases">
        <authorList>
            <person name="Ashkenazy H."/>
        </authorList>
    </citation>
    <scope>NUCLEOTIDE SEQUENCE [LARGE SCALE GENOMIC DNA]</scope>
    <source>
        <strain evidence="3">cv. Cdm-0</strain>
    </source>
</reference>
<organism evidence="2 3">
    <name type="scientific">Arabidopsis thaliana</name>
    <name type="common">Mouse-ear cress</name>
    <dbReference type="NCBI Taxonomy" id="3702"/>
    <lineage>
        <taxon>Eukaryota</taxon>
        <taxon>Viridiplantae</taxon>
        <taxon>Streptophyta</taxon>
        <taxon>Embryophyta</taxon>
        <taxon>Tracheophyta</taxon>
        <taxon>Spermatophyta</taxon>
        <taxon>Magnoliopsida</taxon>
        <taxon>eudicotyledons</taxon>
        <taxon>Gunneridae</taxon>
        <taxon>Pentapetalae</taxon>
        <taxon>rosids</taxon>
        <taxon>malvids</taxon>
        <taxon>Brassicales</taxon>
        <taxon>Brassicaceae</taxon>
        <taxon>Camelineae</taxon>
        <taxon>Arabidopsis</taxon>
    </lineage>
</organism>
<feature type="domain" description="F-box" evidence="1">
    <location>
        <begin position="402"/>
        <end position="452"/>
    </location>
</feature>
<accession>A0A7G2EW33</accession>
<dbReference type="InterPro" id="IPR036047">
    <property type="entry name" value="F-box-like_dom_sf"/>
</dbReference>
<gene>
    <name evidence="2" type="ORF">AT9943_LOCUS13418</name>
</gene>
<dbReference type="InterPro" id="IPR017451">
    <property type="entry name" value="F-box-assoc_interact_dom"/>
</dbReference>
<dbReference type="Gene3D" id="1.20.1280.50">
    <property type="match status" value="2"/>
</dbReference>
<dbReference type="Pfam" id="PF08268">
    <property type="entry name" value="FBA_3"/>
    <property type="match status" value="2"/>
</dbReference>
<dbReference type="PANTHER" id="PTHR31111:SF25">
    <property type="entry name" value="F-BOX ASSOCIATED UBIQUITINATION EFFECTOR FAMILY PROTEIN"/>
    <property type="match status" value="1"/>
</dbReference>
<evidence type="ECO:0000259" key="1">
    <source>
        <dbReference type="PROSITE" id="PS50181"/>
    </source>
</evidence>
<dbReference type="CDD" id="cd22157">
    <property type="entry name" value="F-box_AtFBW1-like"/>
    <property type="match status" value="2"/>
</dbReference>
<dbReference type="PANTHER" id="PTHR31111">
    <property type="entry name" value="BNAA05G37150D PROTEIN-RELATED"/>
    <property type="match status" value="1"/>
</dbReference>